<evidence type="ECO:0000259" key="3">
    <source>
        <dbReference type="Pfam" id="PF19314"/>
    </source>
</evidence>
<evidence type="ECO:0000313" key="4">
    <source>
        <dbReference type="EMBL" id="KAK7693561.1"/>
    </source>
</evidence>
<comment type="similarity">
    <text evidence="1">Belongs to the FHIP family.</text>
</comment>
<organism evidence="4 5">
    <name type="scientific">Cerrena zonata</name>
    <dbReference type="NCBI Taxonomy" id="2478898"/>
    <lineage>
        <taxon>Eukaryota</taxon>
        <taxon>Fungi</taxon>
        <taxon>Dikarya</taxon>
        <taxon>Basidiomycota</taxon>
        <taxon>Agaricomycotina</taxon>
        <taxon>Agaricomycetes</taxon>
        <taxon>Polyporales</taxon>
        <taxon>Cerrenaceae</taxon>
        <taxon>Cerrena</taxon>
    </lineage>
</organism>
<feature type="domain" description="FHF complex subunit HOOK-interacting protein C-terminal" evidence="3">
    <location>
        <begin position="61"/>
        <end position="111"/>
    </location>
</feature>
<feature type="region of interest" description="Disordered" evidence="2">
    <location>
        <begin position="219"/>
        <end position="282"/>
    </location>
</feature>
<dbReference type="PANTHER" id="PTHR21705:SF11">
    <property type="entry name" value="FHIP FAMILY PROTEIN CG3558"/>
    <property type="match status" value="1"/>
</dbReference>
<evidence type="ECO:0000313" key="5">
    <source>
        <dbReference type="Proteomes" id="UP001385951"/>
    </source>
</evidence>
<feature type="region of interest" description="Disordered" evidence="2">
    <location>
        <begin position="115"/>
        <end position="137"/>
    </location>
</feature>
<feature type="compositionally biased region" description="Basic and acidic residues" evidence="2">
    <location>
        <begin position="126"/>
        <end position="137"/>
    </location>
</feature>
<accession>A0AAW0GJK6</accession>
<comment type="caution">
    <text evidence="4">The sequence shown here is derived from an EMBL/GenBank/DDBJ whole genome shotgun (WGS) entry which is preliminary data.</text>
</comment>
<sequence length="389" mass="43536">MGLYLTLVSRVDPAHNEDAFSTGYDHYLRDALLSIQTHSCFQLDVDLDTRAKTKHRLNANDPVLSLVLESLRRFFANTPEMNMALTGVLATLAICPDRSLAGWLTFSLKEQDDRSPMRTLADTGDEPQHESLGDGDDRSIDFAIDEKLAMDHSLPASRLDEQSRPVVHSIFHGLVSQLERYRQMVDHFDQYLLERRQGLLFSENLTDALTLALDVDGSGGFKSPQITSPTETPTTPKSKRQSKSSSFVSFLTPKKSKPKPTQPEPQTPSRSHKNMDASPFGPHYQKTTAIVVEPFLAPAPNSGPWTPAKSTTAKWNSDEEDVFTSSSQWGTKEEVVMEDEEVPEEEQQVKTVTLSRLLDNVVILEESIKELVAIIHARRSLGIDSIRYL</sequence>
<dbReference type="EMBL" id="JASBNA010000003">
    <property type="protein sequence ID" value="KAK7693561.1"/>
    <property type="molecule type" value="Genomic_DNA"/>
</dbReference>
<dbReference type="Pfam" id="PF19314">
    <property type="entry name" value="DUF5917"/>
    <property type="match status" value="1"/>
</dbReference>
<dbReference type="InterPro" id="IPR019384">
    <property type="entry name" value="FHIP"/>
</dbReference>
<reference evidence="4 5" key="1">
    <citation type="submission" date="2022-09" db="EMBL/GenBank/DDBJ databases">
        <authorList>
            <person name="Palmer J.M."/>
        </authorList>
    </citation>
    <scope>NUCLEOTIDE SEQUENCE [LARGE SCALE GENOMIC DNA]</scope>
    <source>
        <strain evidence="4 5">DSM 7382</strain>
    </source>
</reference>
<name>A0AAW0GJK6_9APHY</name>
<evidence type="ECO:0000256" key="2">
    <source>
        <dbReference type="SAM" id="MobiDB-lite"/>
    </source>
</evidence>
<feature type="compositionally biased region" description="Low complexity" evidence="2">
    <location>
        <begin position="243"/>
        <end position="253"/>
    </location>
</feature>
<proteinExistence type="inferred from homology"/>
<evidence type="ECO:0000256" key="1">
    <source>
        <dbReference type="ARBA" id="ARBA00024336"/>
    </source>
</evidence>
<gene>
    <name evidence="4" type="ORF">QCA50_003130</name>
</gene>
<feature type="compositionally biased region" description="Low complexity" evidence="2">
    <location>
        <begin position="227"/>
        <end position="236"/>
    </location>
</feature>
<dbReference type="Proteomes" id="UP001385951">
    <property type="component" value="Unassembled WGS sequence"/>
</dbReference>
<dbReference type="AlphaFoldDB" id="A0AAW0GJK6"/>
<dbReference type="InterPro" id="IPR045669">
    <property type="entry name" value="FHIP_C"/>
</dbReference>
<keyword evidence="5" id="KW-1185">Reference proteome</keyword>
<protein>
    <recommendedName>
        <fullName evidence="3">FHF complex subunit HOOK-interacting protein C-terminal domain-containing protein</fullName>
    </recommendedName>
</protein>
<dbReference type="PANTHER" id="PTHR21705">
    <property type="entry name" value="RAI16 PROTEIN-RELATED"/>
    <property type="match status" value="1"/>
</dbReference>